<comment type="caution">
    <text evidence="3">The sequence shown here is derived from an EMBL/GenBank/DDBJ whole genome shotgun (WGS) entry which is preliminary data.</text>
</comment>
<evidence type="ECO:0000256" key="2">
    <source>
        <dbReference type="ARBA" id="ARBA00022679"/>
    </source>
</evidence>
<protein>
    <submittedName>
        <fullName evidence="3">3-oxoacid CoA-transferase B subunit</fullName>
    </submittedName>
</protein>
<dbReference type="InterPro" id="IPR004165">
    <property type="entry name" value="CoA_trans_fam_I"/>
</dbReference>
<dbReference type="GO" id="GO:0008410">
    <property type="term" value="F:CoA-transferase activity"/>
    <property type="evidence" value="ECO:0007669"/>
    <property type="project" value="InterPro"/>
</dbReference>
<dbReference type="Proteomes" id="UP000562395">
    <property type="component" value="Unassembled WGS sequence"/>
</dbReference>
<evidence type="ECO:0000313" key="4">
    <source>
        <dbReference type="Proteomes" id="UP000562395"/>
    </source>
</evidence>
<comment type="similarity">
    <text evidence="1">Belongs to the 3-oxoacid CoA-transferase subunit B family.</text>
</comment>
<reference evidence="3 4" key="1">
    <citation type="submission" date="2020-08" db="EMBL/GenBank/DDBJ databases">
        <title>Genomic Encyclopedia of Type Strains, Phase IV (KMG-IV): sequencing the most valuable type-strain genomes for metagenomic binning, comparative biology and taxonomic classification.</title>
        <authorList>
            <person name="Goeker M."/>
        </authorList>
    </citation>
    <scope>NUCLEOTIDE SEQUENCE [LARGE SCALE GENOMIC DNA]</scope>
    <source>
        <strain evidence="3 4">DSM 14552</strain>
    </source>
</reference>
<dbReference type="SUPFAM" id="SSF100950">
    <property type="entry name" value="NagB/RpiA/CoA transferase-like"/>
    <property type="match status" value="1"/>
</dbReference>
<organism evidence="3 4">
    <name type="scientific">Novosphingobium hassiacum</name>
    <dbReference type="NCBI Taxonomy" id="173676"/>
    <lineage>
        <taxon>Bacteria</taxon>
        <taxon>Pseudomonadati</taxon>
        <taxon>Pseudomonadota</taxon>
        <taxon>Alphaproteobacteria</taxon>
        <taxon>Sphingomonadales</taxon>
        <taxon>Sphingomonadaceae</taxon>
        <taxon>Novosphingobium</taxon>
    </lineage>
</organism>
<proteinExistence type="inferred from homology"/>
<accession>A0A7W5ZZE7</accession>
<evidence type="ECO:0000256" key="1">
    <source>
        <dbReference type="ARBA" id="ARBA00007047"/>
    </source>
</evidence>
<dbReference type="Gene3D" id="3.40.1080.10">
    <property type="entry name" value="Glutaconate Coenzyme A-transferase"/>
    <property type="match status" value="1"/>
</dbReference>
<keyword evidence="2 3" id="KW-0808">Transferase</keyword>
<name>A0A7W5ZZE7_9SPHN</name>
<dbReference type="PANTHER" id="PTHR13707">
    <property type="entry name" value="KETOACID-COENZYME A TRANSFERASE"/>
    <property type="match status" value="1"/>
</dbReference>
<dbReference type="SMART" id="SM00882">
    <property type="entry name" value="CoA_trans"/>
    <property type="match status" value="1"/>
</dbReference>
<dbReference type="FunFam" id="3.40.1080.10:FF:000001">
    <property type="entry name" value="Succinyl-coa:3-ketoacid-coenzyme a transferase subunit b"/>
    <property type="match status" value="1"/>
</dbReference>
<keyword evidence="4" id="KW-1185">Reference proteome</keyword>
<dbReference type="PANTHER" id="PTHR13707:SF57">
    <property type="entry name" value="SUCCINYL-COA:3-KETOACID COENZYME A TRANSFERASE SUBUNIT B-RELATED"/>
    <property type="match status" value="1"/>
</dbReference>
<evidence type="ECO:0000313" key="3">
    <source>
        <dbReference type="EMBL" id="MBB3861927.1"/>
    </source>
</evidence>
<dbReference type="RefSeq" id="WP_183614422.1">
    <property type="nucleotide sequence ID" value="NZ_JACICY010000008.1"/>
</dbReference>
<dbReference type="InterPro" id="IPR037171">
    <property type="entry name" value="NagB/RpiA_transferase-like"/>
</dbReference>
<dbReference type="AlphaFoldDB" id="A0A7W5ZZE7"/>
<gene>
    <name evidence="3" type="ORF">GGQ88_003217</name>
</gene>
<dbReference type="NCBIfam" id="TIGR02428">
    <property type="entry name" value="pcaJ_scoB_fam"/>
    <property type="match status" value="1"/>
</dbReference>
<dbReference type="InterPro" id="IPR012791">
    <property type="entry name" value="3-oxoacid_CoA-transf_B"/>
</dbReference>
<sequence length="219" mass="23147">MTTHDGLKAGWSRDQMAARAARELQDGYYVNLGIGIPTLVANHVPQGMTVTLQSENGMLGIGPFPYAGEEDADLINAGKQTISELPQSAYFDSATSFAMIRGGKIDLTVLGAMEVAENGDIANWMVPGKMIKGMGGAMDLVAGVKKIIVVMEHTAKDGTPKFIPACTLPLTGVGVVDMIVTDLAVFARADHASPFKLIELAPGVSAEEVRAKTTAHYVE</sequence>
<dbReference type="EMBL" id="JACICY010000008">
    <property type="protein sequence ID" value="MBB3861927.1"/>
    <property type="molecule type" value="Genomic_DNA"/>
</dbReference>
<dbReference type="Pfam" id="PF01144">
    <property type="entry name" value="CoA_trans"/>
    <property type="match status" value="1"/>
</dbReference>